<name>A0A0V0Z5G6_TRISP</name>
<gene>
    <name evidence="1" type="ORF">T01_14418</name>
</gene>
<sequence>MFSDCCDACCACFLVTFTNASELLIPLQWVVGNVDVNVTVLSD</sequence>
<protein>
    <submittedName>
        <fullName evidence="1">Uncharacterized protein</fullName>
    </submittedName>
</protein>
<evidence type="ECO:0000313" key="1">
    <source>
        <dbReference type="EMBL" id="KRY07681.1"/>
    </source>
</evidence>
<dbReference type="EMBL" id="JYDH01002730">
    <property type="protein sequence ID" value="KRY07681.1"/>
    <property type="molecule type" value="Genomic_DNA"/>
</dbReference>
<organism evidence="1 2">
    <name type="scientific">Trichinella spiralis</name>
    <name type="common">Trichina worm</name>
    <dbReference type="NCBI Taxonomy" id="6334"/>
    <lineage>
        <taxon>Eukaryota</taxon>
        <taxon>Metazoa</taxon>
        <taxon>Ecdysozoa</taxon>
        <taxon>Nematoda</taxon>
        <taxon>Enoplea</taxon>
        <taxon>Dorylaimia</taxon>
        <taxon>Trichinellida</taxon>
        <taxon>Trichinellidae</taxon>
        <taxon>Trichinella</taxon>
    </lineage>
</organism>
<dbReference type="AlphaFoldDB" id="A0A0V0Z5G6"/>
<accession>A0A0V0Z5G6</accession>
<dbReference type="Proteomes" id="UP000054776">
    <property type="component" value="Unassembled WGS sequence"/>
</dbReference>
<comment type="caution">
    <text evidence="1">The sequence shown here is derived from an EMBL/GenBank/DDBJ whole genome shotgun (WGS) entry which is preliminary data.</text>
</comment>
<evidence type="ECO:0000313" key="2">
    <source>
        <dbReference type="Proteomes" id="UP000054776"/>
    </source>
</evidence>
<reference evidence="1 2" key="1">
    <citation type="submission" date="2015-01" db="EMBL/GenBank/DDBJ databases">
        <title>Evolution of Trichinella species and genotypes.</title>
        <authorList>
            <person name="Korhonen P.K."/>
            <person name="Edoardo P."/>
            <person name="Giuseppe L.R."/>
            <person name="Gasser R.B."/>
        </authorList>
    </citation>
    <scope>NUCLEOTIDE SEQUENCE [LARGE SCALE GENOMIC DNA]</scope>
    <source>
        <strain evidence="1">ISS3</strain>
    </source>
</reference>
<keyword evidence="2" id="KW-1185">Reference proteome</keyword>
<proteinExistence type="predicted"/>
<dbReference type="InParanoid" id="A0A0V0Z5G6"/>